<sequence>MATAGREVSRTEVMKMLYLSEIEYRRLYGESMTDVMFVRYRYGPYSQAVMDILDVMVASGIVECRQIAYSSGSYKVLYRALTQDNDALSEQERFVVERVVSICRGVDLNSLKELTYSTPPMKAILVEEERKGIRLNGRPLDMSEAISDRKLRPLSRIRQAARRLDLQARGSIEELPEGDYQLFVNYPPLKWEACGPRS</sequence>
<organism evidence="2">
    <name type="scientific">Candidatus Fermentithermobacillus carboniphilus</name>
    <dbReference type="NCBI Taxonomy" id="3085328"/>
    <lineage>
        <taxon>Bacteria</taxon>
        <taxon>Bacillati</taxon>
        <taxon>Bacillota</taxon>
        <taxon>Candidatus Fermentithermobacillia</taxon>
        <taxon>Candidatus Fermentithermobacillales</taxon>
        <taxon>Candidatus Fermentithermobacillaceae</taxon>
        <taxon>Candidatus Fermentithermobacillus</taxon>
    </lineage>
</organism>
<dbReference type="Pfam" id="PF13274">
    <property type="entry name" value="SocA_Panacea"/>
    <property type="match status" value="1"/>
</dbReference>
<dbReference type="AlphaFoldDB" id="A0AAT9LE67"/>
<name>A0AAT9LE67_9FIRM</name>
<evidence type="ECO:0000313" key="2">
    <source>
        <dbReference type="EMBL" id="QUL99440.1"/>
    </source>
</evidence>
<proteinExistence type="predicted"/>
<accession>A0AAT9LE67</accession>
<evidence type="ECO:0000259" key="1">
    <source>
        <dbReference type="Pfam" id="PF13274"/>
    </source>
</evidence>
<feature type="domain" description="Antitoxin SocA-like Panacea" evidence="1">
    <location>
        <begin position="13"/>
        <end position="118"/>
    </location>
</feature>
<reference evidence="2" key="1">
    <citation type="submission" date="2020-10" db="EMBL/GenBank/DDBJ databases">
        <authorList>
            <person name="Kadnikov V."/>
            <person name="Beletsky A.V."/>
            <person name="Mardanov A.V."/>
            <person name="Karnachuk O.V."/>
            <person name="Ravin N.V."/>
        </authorList>
    </citation>
    <scope>NUCLEOTIDE SEQUENCE</scope>
    <source>
        <strain evidence="2">Bu02</strain>
    </source>
</reference>
<dbReference type="EMBL" id="CP062796">
    <property type="protein sequence ID" value="QUL99440.1"/>
    <property type="molecule type" value="Genomic_DNA"/>
</dbReference>
<dbReference type="KEGG" id="fcz:IMF26_05200"/>
<gene>
    <name evidence="2" type="ORF">IMF26_05200</name>
</gene>
<protein>
    <submittedName>
        <fullName evidence="2">SocA family protein</fullName>
    </submittedName>
</protein>
<dbReference type="InterPro" id="IPR025272">
    <property type="entry name" value="SocA_Panacea"/>
</dbReference>
<reference evidence="2" key="2">
    <citation type="journal article" date="2023" name="Biology">
        <title>Prokaryotic Life Associated with Coal-Fire Gas Vents Revealed by Metagenomics.</title>
        <authorList>
            <person name="Kadnikov V.V."/>
            <person name="Mardanov A.V."/>
            <person name="Beletsky A.V."/>
            <person name="Karnachuk O.V."/>
            <person name="Ravin N.V."/>
        </authorList>
    </citation>
    <scope>NUCLEOTIDE SEQUENCE</scope>
    <source>
        <strain evidence="2">Bu02</strain>
    </source>
</reference>